<comment type="caution">
    <text evidence="1">The sequence shown here is derived from an EMBL/GenBank/DDBJ whole genome shotgun (WGS) entry which is preliminary data.</text>
</comment>
<protein>
    <submittedName>
        <fullName evidence="1">Uncharacterized protein</fullName>
    </submittedName>
</protein>
<proteinExistence type="predicted"/>
<organism evidence="1 2">
    <name type="scientific">Streblomastix strix</name>
    <dbReference type="NCBI Taxonomy" id="222440"/>
    <lineage>
        <taxon>Eukaryota</taxon>
        <taxon>Metamonada</taxon>
        <taxon>Preaxostyla</taxon>
        <taxon>Oxymonadida</taxon>
        <taxon>Streblomastigidae</taxon>
        <taxon>Streblomastix</taxon>
    </lineage>
</organism>
<evidence type="ECO:0000313" key="2">
    <source>
        <dbReference type="Proteomes" id="UP000324800"/>
    </source>
</evidence>
<dbReference type="Proteomes" id="UP000324800">
    <property type="component" value="Unassembled WGS sequence"/>
</dbReference>
<name>A0A5J4WVM4_9EUKA</name>
<sequence length="69" mass="7365">MDFFSGIANFGLRILGDVKQSAQQIAPALHKVLLIIQCPIEMIHPRIGVALGADANLAGAVDKLGKKRN</sequence>
<gene>
    <name evidence="1" type="ORF">EZS28_005423</name>
</gene>
<dbReference type="AlphaFoldDB" id="A0A5J4WVM4"/>
<reference evidence="1 2" key="1">
    <citation type="submission" date="2019-03" db="EMBL/GenBank/DDBJ databases">
        <title>Single cell metagenomics reveals metabolic interactions within the superorganism composed of flagellate Streblomastix strix and complex community of Bacteroidetes bacteria on its surface.</title>
        <authorList>
            <person name="Treitli S.C."/>
            <person name="Kolisko M."/>
            <person name="Husnik F."/>
            <person name="Keeling P."/>
            <person name="Hampl V."/>
        </authorList>
    </citation>
    <scope>NUCLEOTIDE SEQUENCE [LARGE SCALE GENOMIC DNA]</scope>
    <source>
        <strain evidence="1">ST1C</strain>
    </source>
</reference>
<dbReference type="EMBL" id="SNRW01000829">
    <property type="protein sequence ID" value="KAA6399054.1"/>
    <property type="molecule type" value="Genomic_DNA"/>
</dbReference>
<evidence type="ECO:0000313" key="1">
    <source>
        <dbReference type="EMBL" id="KAA6399054.1"/>
    </source>
</evidence>
<accession>A0A5J4WVM4</accession>